<name>A0A918YG35_9ACTN</name>
<keyword evidence="3" id="KW-0443">Lipid metabolism</keyword>
<evidence type="ECO:0000256" key="4">
    <source>
        <dbReference type="SAM" id="MobiDB-lite"/>
    </source>
</evidence>
<dbReference type="Proteomes" id="UP000655443">
    <property type="component" value="Unassembled WGS sequence"/>
</dbReference>
<dbReference type="AlphaFoldDB" id="A0A918YG35"/>
<evidence type="ECO:0000256" key="1">
    <source>
        <dbReference type="ARBA" id="ARBA00022801"/>
    </source>
</evidence>
<dbReference type="EMBL" id="BMVG01000005">
    <property type="protein sequence ID" value="GHE02917.1"/>
    <property type="molecule type" value="Genomic_DNA"/>
</dbReference>
<keyword evidence="7" id="KW-1185">Reference proteome</keyword>
<gene>
    <name evidence="6" type="ORF">GCM10010339_28100</name>
</gene>
<evidence type="ECO:0000256" key="5">
    <source>
        <dbReference type="SAM" id="SignalP"/>
    </source>
</evidence>
<evidence type="ECO:0000313" key="7">
    <source>
        <dbReference type="Proteomes" id="UP000655443"/>
    </source>
</evidence>
<evidence type="ECO:0000313" key="6">
    <source>
        <dbReference type="EMBL" id="GHE02917.1"/>
    </source>
</evidence>
<evidence type="ECO:0000256" key="3">
    <source>
        <dbReference type="ARBA" id="ARBA00023098"/>
    </source>
</evidence>
<reference evidence="6" key="1">
    <citation type="journal article" date="2014" name="Int. J. Syst. Evol. Microbiol.">
        <title>Complete genome sequence of Corynebacterium casei LMG S-19264T (=DSM 44701T), isolated from a smear-ripened cheese.</title>
        <authorList>
            <consortium name="US DOE Joint Genome Institute (JGI-PGF)"/>
            <person name="Walter F."/>
            <person name="Albersmeier A."/>
            <person name="Kalinowski J."/>
            <person name="Ruckert C."/>
        </authorList>
    </citation>
    <scope>NUCLEOTIDE SEQUENCE</scope>
    <source>
        <strain evidence="6">JCM 4714</strain>
    </source>
</reference>
<keyword evidence="1" id="KW-0378">Hydrolase</keyword>
<keyword evidence="5" id="KW-0732">Signal</keyword>
<dbReference type="PANTHER" id="PTHR10272:SF0">
    <property type="entry name" value="PLATELET-ACTIVATING FACTOR ACETYLHYDROLASE"/>
    <property type="match status" value="1"/>
</dbReference>
<feature type="region of interest" description="Disordered" evidence="4">
    <location>
        <begin position="42"/>
        <end position="62"/>
    </location>
</feature>
<feature type="chain" id="PRO_5037333881" evidence="5">
    <location>
        <begin position="40"/>
        <end position="422"/>
    </location>
</feature>
<proteinExistence type="predicted"/>
<dbReference type="Pfam" id="PF03403">
    <property type="entry name" value="PAF-AH_p_II"/>
    <property type="match status" value="1"/>
</dbReference>
<feature type="compositionally biased region" description="Low complexity" evidence="4">
    <location>
        <begin position="42"/>
        <end position="55"/>
    </location>
</feature>
<accession>A0A918YG35</accession>
<dbReference type="InterPro" id="IPR029058">
    <property type="entry name" value="AB_hydrolase_fold"/>
</dbReference>
<reference evidence="6" key="2">
    <citation type="submission" date="2020-09" db="EMBL/GenBank/DDBJ databases">
        <authorList>
            <person name="Sun Q."/>
            <person name="Ohkuma M."/>
        </authorList>
    </citation>
    <scope>NUCLEOTIDE SEQUENCE</scope>
    <source>
        <strain evidence="6">JCM 4714</strain>
    </source>
</reference>
<dbReference type="GO" id="GO:0016042">
    <property type="term" value="P:lipid catabolic process"/>
    <property type="evidence" value="ECO:0007669"/>
    <property type="project" value="UniProtKB-KW"/>
</dbReference>
<evidence type="ECO:0000256" key="2">
    <source>
        <dbReference type="ARBA" id="ARBA00022963"/>
    </source>
</evidence>
<protein>
    <submittedName>
        <fullName evidence="6">Lipase</fullName>
    </submittedName>
</protein>
<organism evidence="6 7">
    <name type="scientific">Streptomyces alanosinicus</name>
    <dbReference type="NCBI Taxonomy" id="68171"/>
    <lineage>
        <taxon>Bacteria</taxon>
        <taxon>Bacillati</taxon>
        <taxon>Actinomycetota</taxon>
        <taxon>Actinomycetes</taxon>
        <taxon>Kitasatosporales</taxon>
        <taxon>Streptomycetaceae</taxon>
        <taxon>Streptomyces</taxon>
    </lineage>
</organism>
<dbReference type="GO" id="GO:0003847">
    <property type="term" value="F:1-alkyl-2-acetylglycerophosphocholine esterase activity"/>
    <property type="evidence" value="ECO:0007669"/>
    <property type="project" value="TreeGrafter"/>
</dbReference>
<dbReference type="PANTHER" id="PTHR10272">
    <property type="entry name" value="PLATELET-ACTIVATING FACTOR ACETYLHYDROLASE"/>
    <property type="match status" value="1"/>
</dbReference>
<keyword evidence="2" id="KW-0442">Lipid degradation</keyword>
<dbReference type="SUPFAM" id="SSF53474">
    <property type="entry name" value="alpha/beta-Hydrolases"/>
    <property type="match status" value="1"/>
</dbReference>
<comment type="caution">
    <text evidence="6">The sequence shown here is derived from an EMBL/GenBank/DDBJ whole genome shotgun (WGS) entry which is preliminary data.</text>
</comment>
<dbReference type="Gene3D" id="3.40.50.1820">
    <property type="entry name" value="alpha/beta hydrolase"/>
    <property type="match status" value="1"/>
</dbReference>
<sequence>MEGTPYILAMLNDRRLLTRRALLGTAVASAIASVPMATAASAQSRPAANSPAANPTPTPVRLTLPAPTGPHPLGTIAVHLIDRARVDPWQDSRPSRELMIQLWYPARATHEHPPVPWMSPGAVPFFEREQGIPSGTLLLPTTHAHLAAPVDHGRCGRPVVLYSPGLHSDRSLGTALIEELASRGYLVVAIDHTYDADQVEFPGGRVETFAITGDIDDALIAKALTVRTADTRFVLDQLTALNAGHNTDAGRRPLPPTLAGAFDLSRVGMLGHSLGGATAAAAIRADRRLQAGANLDGSLLPPVTAGTDRPFLLFGSDPGPGPEDPSWDQFWTSQYGWKRELALIDSTHTSFTDLETLLPQAAPALGMTPSQVTQAIGTLDPHQAIHAQRDYVRAFFDLHLRHLDNHLLQHPSPRYPQIRLLR</sequence>
<feature type="signal peptide" evidence="5">
    <location>
        <begin position="1"/>
        <end position="39"/>
    </location>
</feature>